<dbReference type="PANTHER" id="PTHR39420">
    <property type="match status" value="1"/>
</dbReference>
<keyword evidence="2" id="KW-0645">Protease</keyword>
<dbReference type="RefSeq" id="WP_244725839.1">
    <property type="nucleotide sequence ID" value="NZ_CP095045.1"/>
</dbReference>
<sequence length="496" mass="52303">MSANGQDGAERPGGDDFEELQRILREMLSGGGAQSGGIDPEQLAKAAGIPFDGQAMQGLFSTMQHAMQHPSDTIDWSATRKTAIEVAADGTAHADPAPAMRAFPVAALWLDEATDLGPTPDAPRVLSRIEWVQQSVDTWVSLAEPVAESITAALMRALQTQMPEELSGALQGAAPMLRSVGGALFAVQLGSIVGKLSGEVVSAGDIGIPLLSGPSREGGALLPSGVAAFAEGLEQDAEAVTLYLAVRELAHARLFRHSKWLRLHLLTAITEYARGIRIDTDRIEELARDIDPAHPERIQELIAGGALIPPKTEAQEAAHARLETMLALIEGWVDVVTADAATRLPGAEAIAEMVRRRRATGGPAEHAFAALAGLELRPRRLRDAAALWRLVGERSDIATRDGLWAHPDLLPTAEELDHPARLLERLGLAGAAPDTEADEFEAALARLLDGALPPHAAPDPEDRGGSGDTAPDDTAPDDAAADDAAADDDEPSDPAR</sequence>
<name>A0ABY4FIK0_9MICO</name>
<dbReference type="EMBL" id="CP095045">
    <property type="protein sequence ID" value="UOQ55812.1"/>
    <property type="molecule type" value="Genomic_DNA"/>
</dbReference>
<evidence type="ECO:0000256" key="1">
    <source>
        <dbReference type="SAM" id="MobiDB-lite"/>
    </source>
</evidence>
<dbReference type="PANTHER" id="PTHR39420:SF2">
    <property type="entry name" value="HYDROLASE"/>
    <property type="match status" value="1"/>
</dbReference>
<organism evidence="2 3">
    <name type="scientific">Leucobacter allii</name>
    <dbReference type="NCBI Taxonomy" id="2932247"/>
    <lineage>
        <taxon>Bacteria</taxon>
        <taxon>Bacillati</taxon>
        <taxon>Actinomycetota</taxon>
        <taxon>Actinomycetes</taxon>
        <taxon>Micrococcales</taxon>
        <taxon>Microbacteriaceae</taxon>
        <taxon>Leucobacter</taxon>
    </lineage>
</organism>
<evidence type="ECO:0000313" key="2">
    <source>
        <dbReference type="EMBL" id="UOQ55812.1"/>
    </source>
</evidence>
<gene>
    <name evidence="2" type="ORF">MUN78_08800</name>
</gene>
<feature type="compositionally biased region" description="Acidic residues" evidence="1">
    <location>
        <begin position="470"/>
        <end position="496"/>
    </location>
</feature>
<reference evidence="2 3" key="1">
    <citation type="submission" date="2022-04" db="EMBL/GenBank/DDBJ databases">
        <title>Leucobacter sp. isolated from rhizosphere of garlic.</title>
        <authorList>
            <person name="Won M."/>
            <person name="Lee C.-M."/>
            <person name="Woen H.-Y."/>
            <person name="Kwon S.-W."/>
        </authorList>
    </citation>
    <scope>NUCLEOTIDE SEQUENCE [LARGE SCALE GENOMIC DNA]</scope>
    <source>
        <strain evidence="2 3">H21R-40</strain>
    </source>
</reference>
<accession>A0ABY4FIK0</accession>
<dbReference type="Proteomes" id="UP000831786">
    <property type="component" value="Chromosome"/>
</dbReference>
<dbReference type="InterPro" id="IPR018766">
    <property type="entry name" value="Zinicin_2"/>
</dbReference>
<feature type="region of interest" description="Disordered" evidence="1">
    <location>
        <begin position="449"/>
        <end position="496"/>
    </location>
</feature>
<dbReference type="GO" id="GO:0008237">
    <property type="term" value="F:metallopeptidase activity"/>
    <property type="evidence" value="ECO:0007669"/>
    <property type="project" value="UniProtKB-KW"/>
</dbReference>
<dbReference type="Gene3D" id="1.20.150.30">
    <property type="entry name" value="Zincin-like metallopeptidase, N-terminal domain"/>
    <property type="match status" value="1"/>
</dbReference>
<proteinExistence type="predicted"/>
<keyword evidence="2" id="KW-0482">Metalloprotease</keyword>
<evidence type="ECO:0000313" key="3">
    <source>
        <dbReference type="Proteomes" id="UP000831786"/>
    </source>
</evidence>
<dbReference type="Pfam" id="PF10103">
    <property type="entry name" value="Zincin_2"/>
    <property type="match status" value="1"/>
</dbReference>
<keyword evidence="2" id="KW-0378">Hydrolase</keyword>
<dbReference type="InterPro" id="IPR042271">
    <property type="entry name" value="Zinicin_2_N"/>
</dbReference>
<dbReference type="SUPFAM" id="SSF55486">
    <property type="entry name" value="Metalloproteases ('zincins'), catalytic domain"/>
    <property type="match status" value="1"/>
</dbReference>
<keyword evidence="3" id="KW-1185">Reference proteome</keyword>
<dbReference type="NCBIfam" id="TIGR03624">
    <property type="entry name" value="putative hydrolase"/>
    <property type="match status" value="1"/>
</dbReference>
<protein>
    <submittedName>
        <fullName evidence="2">Zinc-dependent metalloprotease</fullName>
    </submittedName>
</protein>